<evidence type="ECO:0000256" key="6">
    <source>
        <dbReference type="ARBA" id="ARBA00022679"/>
    </source>
</evidence>
<keyword evidence="9" id="KW-0547">Nucleotide-binding</keyword>
<evidence type="ECO:0000256" key="1">
    <source>
        <dbReference type="ARBA" id="ARBA00004496"/>
    </source>
</evidence>
<proteinExistence type="inferred from homology"/>
<evidence type="ECO:0000256" key="9">
    <source>
        <dbReference type="ARBA" id="ARBA00022741"/>
    </source>
</evidence>
<dbReference type="InterPro" id="IPR038385">
    <property type="entry name" value="Sua5/YwlC_C"/>
</dbReference>
<dbReference type="InterPro" id="IPR050156">
    <property type="entry name" value="TC-AMP_synthase_SUA5"/>
</dbReference>
<dbReference type="Gene3D" id="3.40.50.11030">
    <property type="entry name" value="Threonylcarbamoyl-AMP synthase, C-terminal domain"/>
    <property type="match status" value="1"/>
</dbReference>
<dbReference type="EMBL" id="UINC01030578">
    <property type="protein sequence ID" value="SVB15198.1"/>
    <property type="molecule type" value="Genomic_DNA"/>
</dbReference>
<evidence type="ECO:0000256" key="11">
    <source>
        <dbReference type="ARBA" id="ARBA00029774"/>
    </source>
</evidence>
<evidence type="ECO:0000256" key="10">
    <source>
        <dbReference type="ARBA" id="ARBA00022840"/>
    </source>
</evidence>
<evidence type="ECO:0000256" key="12">
    <source>
        <dbReference type="ARBA" id="ARBA00048366"/>
    </source>
</evidence>
<name>A0A382BMY6_9ZZZZ</name>
<keyword evidence="6" id="KW-0808">Transferase</keyword>
<feature type="domain" description="YrdC-like" evidence="13">
    <location>
        <begin position="12"/>
        <end position="199"/>
    </location>
</feature>
<dbReference type="AlphaFoldDB" id="A0A382BMY6"/>
<gene>
    <name evidence="14" type="ORF">METZ01_LOCUS168052</name>
</gene>
<evidence type="ECO:0000256" key="3">
    <source>
        <dbReference type="ARBA" id="ARBA00012584"/>
    </source>
</evidence>
<keyword evidence="10" id="KW-0067">ATP-binding</keyword>
<evidence type="ECO:0000313" key="14">
    <source>
        <dbReference type="EMBL" id="SVB15198.1"/>
    </source>
</evidence>
<dbReference type="GO" id="GO:0005737">
    <property type="term" value="C:cytoplasm"/>
    <property type="evidence" value="ECO:0007669"/>
    <property type="project" value="UniProtKB-SubCell"/>
</dbReference>
<dbReference type="EC" id="2.7.7.87" evidence="3"/>
<dbReference type="InterPro" id="IPR006070">
    <property type="entry name" value="Sua5-like_dom"/>
</dbReference>
<dbReference type="SUPFAM" id="SSF55821">
    <property type="entry name" value="YrdC/RibB"/>
    <property type="match status" value="1"/>
</dbReference>
<keyword evidence="8" id="KW-0548">Nucleotidyltransferase</keyword>
<keyword evidence="5" id="KW-0963">Cytoplasm</keyword>
<accession>A0A382BMY6</accession>
<evidence type="ECO:0000256" key="2">
    <source>
        <dbReference type="ARBA" id="ARBA00007663"/>
    </source>
</evidence>
<dbReference type="InterPro" id="IPR010923">
    <property type="entry name" value="T(6)A37_SUA5"/>
</dbReference>
<evidence type="ECO:0000259" key="13">
    <source>
        <dbReference type="PROSITE" id="PS51163"/>
    </source>
</evidence>
<dbReference type="GO" id="GO:0003725">
    <property type="term" value="F:double-stranded RNA binding"/>
    <property type="evidence" value="ECO:0007669"/>
    <property type="project" value="InterPro"/>
</dbReference>
<dbReference type="FunFam" id="3.90.870.10:FF:000009">
    <property type="entry name" value="Threonylcarbamoyl-AMP synthase, putative"/>
    <property type="match status" value="1"/>
</dbReference>
<dbReference type="GO" id="GO:0061710">
    <property type="term" value="F:L-threonylcarbamoyladenylate synthase"/>
    <property type="evidence" value="ECO:0007669"/>
    <property type="project" value="UniProtKB-EC"/>
</dbReference>
<dbReference type="PIRSF" id="PIRSF004930">
    <property type="entry name" value="Tln_factor_SUA5"/>
    <property type="match status" value="1"/>
</dbReference>
<protein>
    <recommendedName>
        <fullName evidence="4">Threonylcarbamoyl-AMP synthase</fullName>
        <ecNumber evidence="3">2.7.7.87</ecNumber>
    </recommendedName>
    <alternativeName>
        <fullName evidence="11">L-threonylcarbamoyladenylate synthase</fullName>
    </alternativeName>
</protein>
<dbReference type="PANTHER" id="PTHR17490">
    <property type="entry name" value="SUA5"/>
    <property type="match status" value="1"/>
</dbReference>
<dbReference type="GO" id="GO:0006450">
    <property type="term" value="P:regulation of translational fidelity"/>
    <property type="evidence" value="ECO:0007669"/>
    <property type="project" value="TreeGrafter"/>
</dbReference>
<evidence type="ECO:0000256" key="8">
    <source>
        <dbReference type="ARBA" id="ARBA00022695"/>
    </source>
</evidence>
<dbReference type="InterPro" id="IPR005145">
    <property type="entry name" value="Sua5_C"/>
</dbReference>
<reference evidence="14" key="1">
    <citation type="submission" date="2018-05" db="EMBL/GenBank/DDBJ databases">
        <authorList>
            <person name="Lanie J.A."/>
            <person name="Ng W.-L."/>
            <person name="Kazmierczak K.M."/>
            <person name="Andrzejewski T.M."/>
            <person name="Davidsen T.M."/>
            <person name="Wayne K.J."/>
            <person name="Tettelin H."/>
            <person name="Glass J.I."/>
            <person name="Rusch D."/>
            <person name="Podicherti R."/>
            <person name="Tsui H.-C.T."/>
            <person name="Winkler M.E."/>
        </authorList>
    </citation>
    <scope>NUCLEOTIDE SEQUENCE</scope>
</reference>
<dbReference type="InterPro" id="IPR017945">
    <property type="entry name" value="DHBP_synth_RibB-like_a/b_dom"/>
</dbReference>
<evidence type="ECO:0000256" key="7">
    <source>
        <dbReference type="ARBA" id="ARBA00022694"/>
    </source>
</evidence>
<comment type="similarity">
    <text evidence="2">Belongs to the SUA5 family.</text>
</comment>
<comment type="subcellular location">
    <subcellularLocation>
        <location evidence="1">Cytoplasm</location>
    </subcellularLocation>
</comment>
<evidence type="ECO:0000256" key="5">
    <source>
        <dbReference type="ARBA" id="ARBA00022490"/>
    </source>
</evidence>
<organism evidence="14">
    <name type="scientific">marine metagenome</name>
    <dbReference type="NCBI Taxonomy" id="408172"/>
    <lineage>
        <taxon>unclassified sequences</taxon>
        <taxon>metagenomes</taxon>
        <taxon>ecological metagenomes</taxon>
    </lineage>
</organism>
<dbReference type="GO" id="GO:0005524">
    <property type="term" value="F:ATP binding"/>
    <property type="evidence" value="ECO:0007669"/>
    <property type="project" value="UniProtKB-KW"/>
</dbReference>
<dbReference type="Pfam" id="PF01300">
    <property type="entry name" value="Sua5_yciO_yrdC"/>
    <property type="match status" value="1"/>
</dbReference>
<keyword evidence="7" id="KW-0819">tRNA processing</keyword>
<dbReference type="Pfam" id="PF03481">
    <property type="entry name" value="Sua5_C"/>
    <property type="match status" value="1"/>
</dbReference>
<sequence length="319" mass="33590">MSTTTGIKSVTHTSMEEAASLLRAGQLVAFPTETVYGIGADARNDLAVARIFEIKNRPQFNPLIVHIKDLKQANSYAVFGDISTQAAEKFWPGPLTLVLPRRPHSNISRLASAGLNTVALRAPGHPTARQLLKLASCPVAAPSANLSGNLSPTTPHHVSKSLGDNVQLILDGGPCSIGIESTIIDCSVTPPCLLRPGGVPVEEIEKEIGPLAVPSESTVRAPGMLANHYAPATPVRLNAHKCQTNEGLLAFGPNPVSGAKITKNLSPTGDLVEAAANLFAMLHALDTENCTTIATMPVPGYGLGLAINDRLRRAAFEEK</sequence>
<dbReference type="NCBIfam" id="TIGR00057">
    <property type="entry name" value="L-threonylcarbamoyladenylate synthase"/>
    <property type="match status" value="1"/>
</dbReference>
<dbReference type="Gene3D" id="3.90.870.10">
    <property type="entry name" value="DHBP synthase"/>
    <property type="match status" value="1"/>
</dbReference>
<evidence type="ECO:0000256" key="4">
    <source>
        <dbReference type="ARBA" id="ARBA00015492"/>
    </source>
</evidence>
<dbReference type="PROSITE" id="PS51163">
    <property type="entry name" value="YRDC"/>
    <property type="match status" value="1"/>
</dbReference>
<dbReference type="GO" id="GO:0008033">
    <property type="term" value="P:tRNA processing"/>
    <property type="evidence" value="ECO:0007669"/>
    <property type="project" value="UniProtKB-KW"/>
</dbReference>
<dbReference type="GO" id="GO:0000049">
    <property type="term" value="F:tRNA binding"/>
    <property type="evidence" value="ECO:0007669"/>
    <property type="project" value="TreeGrafter"/>
</dbReference>
<dbReference type="PANTHER" id="PTHR17490:SF16">
    <property type="entry name" value="THREONYLCARBAMOYL-AMP SYNTHASE"/>
    <property type="match status" value="1"/>
</dbReference>
<comment type="catalytic activity">
    <reaction evidence="12">
        <text>L-threonine + hydrogencarbonate + ATP = L-threonylcarbamoyladenylate + diphosphate + H2O</text>
        <dbReference type="Rhea" id="RHEA:36407"/>
        <dbReference type="ChEBI" id="CHEBI:15377"/>
        <dbReference type="ChEBI" id="CHEBI:17544"/>
        <dbReference type="ChEBI" id="CHEBI:30616"/>
        <dbReference type="ChEBI" id="CHEBI:33019"/>
        <dbReference type="ChEBI" id="CHEBI:57926"/>
        <dbReference type="ChEBI" id="CHEBI:73682"/>
        <dbReference type="EC" id="2.7.7.87"/>
    </reaction>
</comment>